<protein>
    <recommendedName>
        <fullName evidence="2 5">peptidylprolyl isomerase</fullName>
        <ecNumber evidence="2 5">5.2.1.8</ecNumber>
    </recommendedName>
</protein>
<dbReference type="EC" id="5.2.1.8" evidence="2 5"/>
<dbReference type="OrthoDB" id="1902587at2759"/>
<evidence type="ECO:0000313" key="8">
    <source>
        <dbReference type="EMBL" id="KAG5188641.1"/>
    </source>
</evidence>
<dbReference type="PANTHER" id="PTHR10516:SF443">
    <property type="entry name" value="FK506-BINDING PROTEIN 59-RELATED"/>
    <property type="match status" value="1"/>
</dbReference>
<dbReference type="AlphaFoldDB" id="A0A835Z8L2"/>
<dbReference type="PANTHER" id="PTHR10516">
    <property type="entry name" value="PEPTIDYL-PROLYL CIS-TRANS ISOMERASE"/>
    <property type="match status" value="1"/>
</dbReference>
<name>A0A835Z8L2_9STRA</name>
<keyword evidence="4 5" id="KW-0413">Isomerase</keyword>
<comment type="caution">
    <text evidence="8">The sequence shown here is derived from an EMBL/GenBank/DDBJ whole genome shotgun (WGS) entry which is preliminary data.</text>
</comment>
<proteinExistence type="predicted"/>
<evidence type="ECO:0000256" key="5">
    <source>
        <dbReference type="PROSITE-ProRule" id="PRU00277"/>
    </source>
</evidence>
<feature type="transmembrane region" description="Helical" evidence="6">
    <location>
        <begin position="157"/>
        <end position="176"/>
    </location>
</feature>
<dbReference type="InterPro" id="IPR001179">
    <property type="entry name" value="PPIase_FKBP_dom"/>
</dbReference>
<feature type="domain" description="PPIase FKBP-type" evidence="7">
    <location>
        <begin position="60"/>
        <end position="148"/>
    </location>
</feature>
<dbReference type="SUPFAM" id="SSF54534">
    <property type="entry name" value="FKBP-like"/>
    <property type="match status" value="1"/>
</dbReference>
<organism evidence="8 9">
    <name type="scientific">Tribonema minus</name>
    <dbReference type="NCBI Taxonomy" id="303371"/>
    <lineage>
        <taxon>Eukaryota</taxon>
        <taxon>Sar</taxon>
        <taxon>Stramenopiles</taxon>
        <taxon>Ochrophyta</taxon>
        <taxon>PX clade</taxon>
        <taxon>Xanthophyceae</taxon>
        <taxon>Tribonematales</taxon>
        <taxon>Tribonemataceae</taxon>
        <taxon>Tribonema</taxon>
    </lineage>
</organism>
<evidence type="ECO:0000313" key="9">
    <source>
        <dbReference type="Proteomes" id="UP000664859"/>
    </source>
</evidence>
<dbReference type="EMBL" id="JAFCMP010000067">
    <property type="protein sequence ID" value="KAG5188641.1"/>
    <property type="molecule type" value="Genomic_DNA"/>
</dbReference>
<dbReference type="InterPro" id="IPR050689">
    <property type="entry name" value="FKBP-type_PPIase"/>
</dbReference>
<dbReference type="Gene3D" id="3.10.50.40">
    <property type="match status" value="1"/>
</dbReference>
<dbReference type="PROSITE" id="PS50059">
    <property type="entry name" value="FKBP_PPIASE"/>
    <property type="match status" value="1"/>
</dbReference>
<dbReference type="InterPro" id="IPR046357">
    <property type="entry name" value="PPIase_dom_sf"/>
</dbReference>
<comment type="catalytic activity">
    <reaction evidence="1 5">
        <text>[protein]-peptidylproline (omega=180) = [protein]-peptidylproline (omega=0)</text>
        <dbReference type="Rhea" id="RHEA:16237"/>
        <dbReference type="Rhea" id="RHEA-COMP:10747"/>
        <dbReference type="Rhea" id="RHEA-COMP:10748"/>
        <dbReference type="ChEBI" id="CHEBI:83833"/>
        <dbReference type="ChEBI" id="CHEBI:83834"/>
        <dbReference type="EC" id="5.2.1.8"/>
    </reaction>
</comment>
<accession>A0A835Z8L2</accession>
<evidence type="ECO:0000256" key="4">
    <source>
        <dbReference type="ARBA" id="ARBA00023235"/>
    </source>
</evidence>
<keyword evidence="6" id="KW-1133">Transmembrane helix</keyword>
<evidence type="ECO:0000256" key="3">
    <source>
        <dbReference type="ARBA" id="ARBA00023110"/>
    </source>
</evidence>
<sequence>MSYDPGGHERDLLQKEALRKRVAQHGGQKQAGDEVDLSDGLELLAKRIIKPGNRELVPMNSIVFVEYVGMFEDKRVFDSSARAGRPFSFRLGRQEVIPGWDVGVASMQRGEKCVLKCTPGYAYGRNGSGGTIPPNTTLYFEVELLGWRELPPEPVNYAFYAVVLLIIAAILTYVLWPEGDAAAAAGKGLTELH</sequence>
<dbReference type="Proteomes" id="UP000664859">
    <property type="component" value="Unassembled WGS sequence"/>
</dbReference>
<keyword evidence="3 5" id="KW-0697">Rotamase</keyword>
<evidence type="ECO:0000256" key="1">
    <source>
        <dbReference type="ARBA" id="ARBA00000971"/>
    </source>
</evidence>
<evidence type="ECO:0000256" key="2">
    <source>
        <dbReference type="ARBA" id="ARBA00013194"/>
    </source>
</evidence>
<keyword evidence="6" id="KW-0812">Transmembrane</keyword>
<evidence type="ECO:0000256" key="6">
    <source>
        <dbReference type="SAM" id="Phobius"/>
    </source>
</evidence>
<keyword evidence="6" id="KW-0472">Membrane</keyword>
<dbReference type="Pfam" id="PF00254">
    <property type="entry name" value="FKBP_C"/>
    <property type="match status" value="1"/>
</dbReference>
<reference evidence="8" key="1">
    <citation type="submission" date="2021-02" db="EMBL/GenBank/DDBJ databases">
        <title>First Annotated Genome of the Yellow-green Alga Tribonema minus.</title>
        <authorList>
            <person name="Mahan K.M."/>
        </authorList>
    </citation>
    <scope>NUCLEOTIDE SEQUENCE</scope>
    <source>
        <strain evidence="8">UTEX B ZZ1240</strain>
    </source>
</reference>
<gene>
    <name evidence="8" type="ORF">JKP88DRAFT_234156</name>
</gene>
<evidence type="ECO:0000259" key="7">
    <source>
        <dbReference type="PROSITE" id="PS50059"/>
    </source>
</evidence>
<dbReference type="GO" id="GO:0005737">
    <property type="term" value="C:cytoplasm"/>
    <property type="evidence" value="ECO:0007669"/>
    <property type="project" value="TreeGrafter"/>
</dbReference>
<keyword evidence="9" id="KW-1185">Reference proteome</keyword>
<dbReference type="GO" id="GO:0003755">
    <property type="term" value="F:peptidyl-prolyl cis-trans isomerase activity"/>
    <property type="evidence" value="ECO:0007669"/>
    <property type="project" value="UniProtKB-KW"/>
</dbReference>